<evidence type="ECO:0000313" key="3">
    <source>
        <dbReference type="Proteomes" id="UP001375240"/>
    </source>
</evidence>
<dbReference type="Proteomes" id="UP001375240">
    <property type="component" value="Unassembled WGS sequence"/>
</dbReference>
<dbReference type="AlphaFoldDB" id="A0AAV9TXK5"/>
<reference evidence="2 3" key="1">
    <citation type="submission" date="2019-10" db="EMBL/GenBank/DDBJ databases">
        <authorList>
            <person name="Palmer J.M."/>
        </authorList>
    </citation>
    <scope>NUCLEOTIDE SEQUENCE [LARGE SCALE GENOMIC DNA]</scope>
    <source>
        <strain evidence="2 3">TWF696</strain>
    </source>
</reference>
<evidence type="ECO:0000256" key="1">
    <source>
        <dbReference type="SAM" id="MobiDB-lite"/>
    </source>
</evidence>
<feature type="compositionally biased region" description="Basic and acidic residues" evidence="1">
    <location>
        <begin position="587"/>
        <end position="596"/>
    </location>
</feature>
<name>A0AAV9TXK5_9PEZI</name>
<dbReference type="EMBL" id="JAVHNQ010000017">
    <property type="protein sequence ID" value="KAK6330472.1"/>
    <property type="molecule type" value="Genomic_DNA"/>
</dbReference>
<gene>
    <name evidence="2" type="ORF">TWF696_003363</name>
</gene>
<protein>
    <submittedName>
        <fullName evidence="2">Uncharacterized protein</fullName>
    </submittedName>
</protein>
<sequence length="596" mass="67713">MADLTRAQQLALRLAQVALDAGSPPPQPQDVFTFANLPGINDAALSTDTISDIHALRIAEARRAEAQHYAETHAYGFAEHNPAHLLAVQQAELARAQEHHARQVAQLHYGMVPGAVIPTSMIPPFALPPSDQSMFPGTHPPNIPFNVAQYPPSSPTIATENTPFMLPSRVWPSEGLKPGPERHKQQLDALQNINKRIDDELDRSPAMETHESNDQISWEQMEHHMRVAYIQGLDKGVMDCLLRQDPGKFIFFDIKYTHVGDYLEIGFARTPAQICLMNIEGEIIYHANVAMFDPRSGKEILCMIDWLQLVNEYLITGAMSRRWYDVERVKAAIEVMRGYFGSRDVRRLSIQRIRQDLDKLDYRNRILFTHDPSLRTYDLLRKLLLTSTLPPRLLTLSSHKMVKMLLPDMPTNLYHFYVQLIDHESFGTHGKSILKNIATGDAGYIRQIFRFFMACWDVFQKSKAGRPRTEAAERLVDIWDSIPPDSPVFDPASDSDNDDDQGLTTEQVDAYDREGMAGLEAMRTLQHRSGHRRTVTVADKATQTVTHAISRKPFEKPIMTENPAAGVEEYRGERMKRRPVTPTSIRLKNEDFSFRT</sequence>
<comment type="caution">
    <text evidence="2">The sequence shown here is derived from an EMBL/GenBank/DDBJ whole genome shotgun (WGS) entry which is preliminary data.</text>
</comment>
<organism evidence="2 3">
    <name type="scientific">Orbilia brochopaga</name>
    <dbReference type="NCBI Taxonomy" id="3140254"/>
    <lineage>
        <taxon>Eukaryota</taxon>
        <taxon>Fungi</taxon>
        <taxon>Dikarya</taxon>
        <taxon>Ascomycota</taxon>
        <taxon>Pezizomycotina</taxon>
        <taxon>Orbiliomycetes</taxon>
        <taxon>Orbiliales</taxon>
        <taxon>Orbiliaceae</taxon>
        <taxon>Orbilia</taxon>
    </lineage>
</organism>
<accession>A0AAV9TXK5</accession>
<feature type="region of interest" description="Disordered" evidence="1">
    <location>
        <begin position="560"/>
        <end position="596"/>
    </location>
</feature>
<evidence type="ECO:0000313" key="2">
    <source>
        <dbReference type="EMBL" id="KAK6330472.1"/>
    </source>
</evidence>
<keyword evidence="3" id="KW-1185">Reference proteome</keyword>
<proteinExistence type="predicted"/>